<dbReference type="Proteomes" id="UP001189429">
    <property type="component" value="Unassembled WGS sequence"/>
</dbReference>
<evidence type="ECO:0000259" key="3">
    <source>
        <dbReference type="Pfam" id="PF07859"/>
    </source>
</evidence>
<organism evidence="4 5">
    <name type="scientific">Prorocentrum cordatum</name>
    <dbReference type="NCBI Taxonomy" id="2364126"/>
    <lineage>
        <taxon>Eukaryota</taxon>
        <taxon>Sar</taxon>
        <taxon>Alveolata</taxon>
        <taxon>Dinophyceae</taxon>
        <taxon>Prorocentrales</taxon>
        <taxon>Prorocentraceae</taxon>
        <taxon>Prorocentrum</taxon>
    </lineage>
</organism>
<keyword evidence="2" id="KW-0378">Hydrolase</keyword>
<dbReference type="InterPro" id="IPR013094">
    <property type="entry name" value="AB_hydrolase_3"/>
</dbReference>
<gene>
    <name evidence="4" type="ORF">PCOR1329_LOCUS32042</name>
</gene>
<dbReference type="Pfam" id="PF07859">
    <property type="entry name" value="Abhydrolase_3"/>
    <property type="match status" value="1"/>
</dbReference>
<protein>
    <recommendedName>
        <fullName evidence="3">Alpha/beta hydrolase fold-3 domain-containing protein</fullName>
    </recommendedName>
</protein>
<evidence type="ECO:0000256" key="2">
    <source>
        <dbReference type="ARBA" id="ARBA00022801"/>
    </source>
</evidence>
<comment type="similarity">
    <text evidence="1">Belongs to the 'GDXG' lipolytic enzyme family.</text>
</comment>
<evidence type="ECO:0000313" key="4">
    <source>
        <dbReference type="EMBL" id="CAK0834678.1"/>
    </source>
</evidence>
<dbReference type="SUPFAM" id="SSF53474">
    <property type="entry name" value="alpha/beta-Hydrolases"/>
    <property type="match status" value="1"/>
</dbReference>
<dbReference type="PANTHER" id="PTHR48081">
    <property type="entry name" value="AB HYDROLASE SUPERFAMILY PROTEIN C4A8.06C"/>
    <property type="match status" value="1"/>
</dbReference>
<proteinExistence type="inferred from homology"/>
<dbReference type="Gene3D" id="3.40.50.1820">
    <property type="entry name" value="alpha/beta hydrolase"/>
    <property type="match status" value="1"/>
</dbReference>
<dbReference type="PROSITE" id="PS01173">
    <property type="entry name" value="LIPASE_GDXG_HIS"/>
    <property type="match status" value="1"/>
</dbReference>
<comment type="caution">
    <text evidence="4">The sequence shown here is derived from an EMBL/GenBank/DDBJ whole genome shotgun (WGS) entry which is preliminary data.</text>
</comment>
<evidence type="ECO:0000256" key="1">
    <source>
        <dbReference type="ARBA" id="ARBA00010515"/>
    </source>
</evidence>
<dbReference type="InterPro" id="IPR029058">
    <property type="entry name" value="AB_hydrolase_fold"/>
</dbReference>
<dbReference type="EMBL" id="CAUYUJ010012836">
    <property type="protein sequence ID" value="CAK0834678.1"/>
    <property type="molecule type" value="Genomic_DNA"/>
</dbReference>
<name>A0ABN9SRY2_9DINO</name>
<evidence type="ECO:0000313" key="5">
    <source>
        <dbReference type="Proteomes" id="UP001189429"/>
    </source>
</evidence>
<dbReference type="InterPro" id="IPR002168">
    <property type="entry name" value="Lipase_GDXG_HIS_AS"/>
</dbReference>
<dbReference type="PANTHER" id="PTHR48081:SF8">
    <property type="entry name" value="ALPHA_BETA HYDROLASE FOLD-3 DOMAIN-CONTAINING PROTEIN-RELATED"/>
    <property type="match status" value="1"/>
</dbReference>
<feature type="domain" description="Alpha/beta hydrolase fold-3" evidence="3">
    <location>
        <begin position="184"/>
        <end position="393"/>
    </location>
</feature>
<dbReference type="InterPro" id="IPR050300">
    <property type="entry name" value="GDXG_lipolytic_enzyme"/>
</dbReference>
<reference evidence="4" key="1">
    <citation type="submission" date="2023-10" db="EMBL/GenBank/DDBJ databases">
        <authorList>
            <person name="Chen Y."/>
            <person name="Shah S."/>
            <person name="Dougan E. K."/>
            <person name="Thang M."/>
            <person name="Chan C."/>
        </authorList>
    </citation>
    <scope>NUCLEOTIDE SEQUENCE [LARGE SCALE GENOMIC DNA]</scope>
</reference>
<accession>A0ABN9SRY2</accession>
<keyword evidence="5" id="KW-1185">Reference proteome</keyword>
<sequence length="422" mass="44552">MPVADLAGWARARALAGASPAPAACGRGPERSRHCGVPPAAAAGASCGGPGARRWPPPGCAPLLAGLALLVSPAAALARRLRRLLCPLTEADRRANDLFRRDAPLDGAVGGAAATDWQLAGEGLRRLRAVVAAMDQKGCEGPLSAWETERAAAPRPGGGEVPVLIRRCPGGGAEVASRAGCPLVVWLHGGAFTISSVKSGMSFYSATEPFGAHVAGELRAACGPFVWASIEYRRAPEAPFPAAIEDCVAALRWLQRPEQAERFGYSPARISLAGASAGANLAAFAALLSDAPLSSLVLLFPFLDPATSRGSYARWGHLGYSYAPFLRWSWRAYLQGRSPDAANPALQPGWSGGARPPVLVCTGTADALREEGLDMVRRLRRQGVRCRHVRARGSHCAGILFDGWARRAVVQWWLKRLRESGE</sequence>
<feature type="non-terminal residue" evidence="4">
    <location>
        <position position="422"/>
    </location>
</feature>